<feature type="signal peptide" evidence="1">
    <location>
        <begin position="1"/>
        <end position="26"/>
    </location>
</feature>
<dbReference type="AlphaFoldDB" id="A0A2W5K8L1"/>
<evidence type="ECO:0000313" key="3">
    <source>
        <dbReference type="Proteomes" id="UP000249577"/>
    </source>
</evidence>
<evidence type="ECO:0000313" key="2">
    <source>
        <dbReference type="EMBL" id="PZQ11874.1"/>
    </source>
</evidence>
<dbReference type="Proteomes" id="UP000249577">
    <property type="component" value="Unassembled WGS sequence"/>
</dbReference>
<keyword evidence="1" id="KW-0732">Signal</keyword>
<feature type="chain" id="PRO_5016115508" description="General secretion pathway protein N" evidence="1">
    <location>
        <begin position="27"/>
        <end position="152"/>
    </location>
</feature>
<comment type="caution">
    <text evidence="2">The sequence shown here is derived from an EMBL/GenBank/DDBJ whole genome shotgun (WGS) entry which is preliminary data.</text>
</comment>
<dbReference type="EMBL" id="QFPN01000010">
    <property type="protein sequence ID" value="PZQ11874.1"/>
    <property type="molecule type" value="Genomic_DNA"/>
</dbReference>
<accession>A0A2W5K8L1</accession>
<name>A0A2W5K8L1_ANCNO</name>
<gene>
    <name evidence="2" type="ORF">DI565_16970</name>
</gene>
<proteinExistence type="predicted"/>
<organism evidence="2 3">
    <name type="scientific">Ancylobacter novellus</name>
    <name type="common">Thiobacillus novellus</name>
    <dbReference type="NCBI Taxonomy" id="921"/>
    <lineage>
        <taxon>Bacteria</taxon>
        <taxon>Pseudomonadati</taxon>
        <taxon>Pseudomonadota</taxon>
        <taxon>Alphaproteobacteria</taxon>
        <taxon>Hyphomicrobiales</taxon>
        <taxon>Xanthobacteraceae</taxon>
        <taxon>Ancylobacter</taxon>
    </lineage>
</organism>
<evidence type="ECO:0000256" key="1">
    <source>
        <dbReference type="SAM" id="SignalP"/>
    </source>
</evidence>
<sequence>MNARRIMLAGVNMALAAALVLALAPAEDAPEAPVAKAQPAKASVAEAAGPSVAGDATARPLFARRQAPPAPVVAKPPPAAPAFRLAGVLWGDAERLAVLQLPDDAGHRRVRLGESVDDWTLSELTPRTATFSAGERKATLGLVAENRPRSDD</sequence>
<reference evidence="2 3" key="1">
    <citation type="submission" date="2017-08" db="EMBL/GenBank/DDBJ databases">
        <title>Infants hospitalized years apart are colonized by the same room-sourced microbial strains.</title>
        <authorList>
            <person name="Brooks B."/>
            <person name="Olm M.R."/>
            <person name="Firek B.A."/>
            <person name="Baker R."/>
            <person name="Thomas B.C."/>
            <person name="Morowitz M.J."/>
            <person name="Banfield J.F."/>
        </authorList>
    </citation>
    <scope>NUCLEOTIDE SEQUENCE [LARGE SCALE GENOMIC DNA]</scope>
    <source>
        <strain evidence="2">S2_005_003_R2_43</strain>
    </source>
</reference>
<protein>
    <recommendedName>
        <fullName evidence="4">General secretion pathway protein N</fullName>
    </recommendedName>
</protein>
<evidence type="ECO:0008006" key="4">
    <source>
        <dbReference type="Google" id="ProtNLM"/>
    </source>
</evidence>